<sequence length="375" mass="42070">MAHRGQESPMDFQYDGPRPIDTSSPFSRVPNTLPQETPAKKSELLFHELRFSKLTLTPPPPPPLKGPLSIFQSSTPSKLPTLTPPASQPFLFAKTSYQTPQASRPPPPVFRTPSTTLRKPVFDMSDLSKDPDIFSTPAAARIESLEPPKDSETTPETSRRGPRPVVFIAAAGIPGRIAGRGEIPRGRYHDGAITKVRRRRQFRLPSRAADSDSDSDSDYNPSESTPSSLRWDSAWVSTHRDIPVIASQYLQLMLNLSLILLLLYAVFCFYLTIRHDVDKKVTEFSATILAEMSLCQRRYLENRCAPGMRVPAMEASCGHWEKCMTRDPAQVGRARVSAETFAEIINSFIEPISYKTMVRLLYSWLSLFLPYCHTS</sequence>
<feature type="region of interest" description="Disordered" evidence="1">
    <location>
        <begin position="204"/>
        <end position="229"/>
    </location>
</feature>
<feature type="domain" description="Brl1/Brr6" evidence="3">
    <location>
        <begin position="246"/>
        <end position="372"/>
    </location>
</feature>
<dbReference type="Proteomes" id="UP001447188">
    <property type="component" value="Unassembled WGS sequence"/>
</dbReference>
<organism evidence="4 5">
    <name type="scientific">Discina gigas</name>
    <dbReference type="NCBI Taxonomy" id="1032678"/>
    <lineage>
        <taxon>Eukaryota</taxon>
        <taxon>Fungi</taxon>
        <taxon>Dikarya</taxon>
        <taxon>Ascomycota</taxon>
        <taxon>Pezizomycotina</taxon>
        <taxon>Pezizomycetes</taxon>
        <taxon>Pezizales</taxon>
        <taxon>Discinaceae</taxon>
        <taxon>Discina</taxon>
    </lineage>
</organism>
<dbReference type="PANTHER" id="PTHR28136">
    <property type="entry name" value="NUCLEUS EXPORT PROTEIN BRR6"/>
    <property type="match status" value="1"/>
</dbReference>
<feature type="compositionally biased region" description="Polar residues" evidence="1">
    <location>
        <begin position="219"/>
        <end position="229"/>
    </location>
</feature>
<evidence type="ECO:0000313" key="5">
    <source>
        <dbReference type="Proteomes" id="UP001447188"/>
    </source>
</evidence>
<accession>A0ABR3GG41</accession>
<dbReference type="PANTHER" id="PTHR28136:SF1">
    <property type="entry name" value="NUCLEUS EXPORT PROTEIN BRL1"/>
    <property type="match status" value="1"/>
</dbReference>
<evidence type="ECO:0000256" key="2">
    <source>
        <dbReference type="SAM" id="Phobius"/>
    </source>
</evidence>
<evidence type="ECO:0000259" key="3">
    <source>
        <dbReference type="SMART" id="SM01042"/>
    </source>
</evidence>
<evidence type="ECO:0000313" key="4">
    <source>
        <dbReference type="EMBL" id="KAL0634894.1"/>
    </source>
</evidence>
<feature type="region of interest" description="Disordered" evidence="1">
    <location>
        <begin position="53"/>
        <end position="116"/>
    </location>
</feature>
<keyword evidence="2" id="KW-0812">Transmembrane</keyword>
<evidence type="ECO:0000256" key="1">
    <source>
        <dbReference type="SAM" id="MobiDB-lite"/>
    </source>
</evidence>
<keyword evidence="2" id="KW-1133">Transmembrane helix</keyword>
<dbReference type="EMBL" id="JBBBZM010000082">
    <property type="protein sequence ID" value="KAL0634894.1"/>
    <property type="molecule type" value="Genomic_DNA"/>
</dbReference>
<keyword evidence="2" id="KW-0472">Membrane</keyword>
<proteinExistence type="predicted"/>
<gene>
    <name evidence="4" type="ORF">Q9L58_006174</name>
</gene>
<feature type="compositionally biased region" description="Polar residues" evidence="1">
    <location>
        <begin position="21"/>
        <end position="35"/>
    </location>
</feature>
<dbReference type="InterPro" id="IPR018767">
    <property type="entry name" value="Brl1/Brr6_dom"/>
</dbReference>
<protein>
    <recommendedName>
        <fullName evidence="3">Brl1/Brr6 domain-containing protein</fullName>
    </recommendedName>
</protein>
<dbReference type="InterPro" id="IPR040202">
    <property type="entry name" value="Brl1/Brr6"/>
</dbReference>
<feature type="region of interest" description="Disordered" evidence="1">
    <location>
        <begin position="139"/>
        <end position="165"/>
    </location>
</feature>
<comment type="caution">
    <text evidence="4">The sequence shown here is derived from an EMBL/GenBank/DDBJ whole genome shotgun (WGS) entry which is preliminary data.</text>
</comment>
<feature type="region of interest" description="Disordered" evidence="1">
    <location>
        <begin position="1"/>
        <end position="41"/>
    </location>
</feature>
<dbReference type="SMART" id="SM01042">
    <property type="entry name" value="Brr6_like_C_C"/>
    <property type="match status" value="1"/>
</dbReference>
<dbReference type="Pfam" id="PF10104">
    <property type="entry name" value="Brr6_like_C_C"/>
    <property type="match status" value="1"/>
</dbReference>
<name>A0ABR3GG41_9PEZI</name>
<feature type="transmembrane region" description="Helical" evidence="2">
    <location>
        <begin position="252"/>
        <end position="273"/>
    </location>
</feature>
<feature type="compositionally biased region" description="Basic and acidic residues" evidence="1">
    <location>
        <begin position="143"/>
        <end position="152"/>
    </location>
</feature>
<keyword evidence="5" id="KW-1185">Reference proteome</keyword>
<reference evidence="4 5" key="1">
    <citation type="submission" date="2024-02" db="EMBL/GenBank/DDBJ databases">
        <title>Discinaceae phylogenomics.</title>
        <authorList>
            <person name="Dirks A.C."/>
            <person name="James T.Y."/>
        </authorList>
    </citation>
    <scope>NUCLEOTIDE SEQUENCE [LARGE SCALE GENOMIC DNA]</scope>
    <source>
        <strain evidence="4 5">ACD0624</strain>
    </source>
</reference>